<protein>
    <recommendedName>
        <fullName evidence="3">Cytochrome C Planctomycete-type domain-containing protein</fullName>
    </recommendedName>
</protein>
<dbReference type="EMBL" id="JASHID010000033">
    <property type="protein sequence ID" value="MDI9867498.1"/>
    <property type="molecule type" value="Genomic_DNA"/>
</dbReference>
<feature type="signal peptide" evidence="2">
    <location>
        <begin position="1"/>
        <end position="24"/>
    </location>
</feature>
<keyword evidence="5" id="KW-1185">Reference proteome</keyword>
<dbReference type="Pfam" id="PF07635">
    <property type="entry name" value="PSCyt1"/>
    <property type="match status" value="1"/>
</dbReference>
<name>A0ABT6YV70_9BACT</name>
<feature type="domain" description="Cytochrome C Planctomycete-type" evidence="3">
    <location>
        <begin position="92"/>
        <end position="140"/>
    </location>
</feature>
<evidence type="ECO:0000256" key="1">
    <source>
        <dbReference type="SAM" id="MobiDB-lite"/>
    </source>
</evidence>
<accession>A0ABT6YV70</accession>
<comment type="caution">
    <text evidence="4">The sequence shown here is derived from an EMBL/GenBank/DDBJ whole genome shotgun (WGS) entry which is preliminary data.</text>
</comment>
<feature type="compositionally biased region" description="Low complexity" evidence="1">
    <location>
        <begin position="27"/>
        <end position="50"/>
    </location>
</feature>
<dbReference type="InterPro" id="IPR011429">
    <property type="entry name" value="Cyt_c_Planctomycete-type"/>
</dbReference>
<gene>
    <name evidence="4" type="ORF">QM480_24350</name>
</gene>
<dbReference type="PANTHER" id="PTHR35889:SF3">
    <property type="entry name" value="F-BOX DOMAIN-CONTAINING PROTEIN"/>
    <property type="match status" value="1"/>
</dbReference>
<proteinExistence type="predicted"/>
<dbReference type="PANTHER" id="PTHR35889">
    <property type="entry name" value="CYCLOINULO-OLIGOSACCHARIDE FRUCTANOTRANSFERASE-RELATED"/>
    <property type="match status" value="1"/>
</dbReference>
<dbReference type="SUPFAM" id="SSF46626">
    <property type="entry name" value="Cytochrome c"/>
    <property type="match status" value="1"/>
</dbReference>
<dbReference type="RefSeq" id="WP_283372131.1">
    <property type="nucleotide sequence ID" value="NZ_JASHID010000033.1"/>
</dbReference>
<evidence type="ECO:0000256" key="2">
    <source>
        <dbReference type="SAM" id="SignalP"/>
    </source>
</evidence>
<evidence type="ECO:0000313" key="4">
    <source>
        <dbReference type="EMBL" id="MDI9867498.1"/>
    </source>
</evidence>
<feature type="chain" id="PRO_5046312735" description="Cytochrome C Planctomycete-type domain-containing protein" evidence="2">
    <location>
        <begin position="25"/>
        <end position="257"/>
    </location>
</feature>
<dbReference type="PROSITE" id="PS51257">
    <property type="entry name" value="PROKAR_LIPOPROTEIN"/>
    <property type="match status" value="1"/>
</dbReference>
<evidence type="ECO:0000313" key="5">
    <source>
        <dbReference type="Proteomes" id="UP001236569"/>
    </source>
</evidence>
<keyword evidence="2" id="KW-0732">Signal</keyword>
<evidence type="ECO:0000259" key="3">
    <source>
        <dbReference type="Pfam" id="PF07635"/>
    </source>
</evidence>
<organism evidence="4 5">
    <name type="scientific">Flectobacillus longus</name>
    <dbReference type="NCBI Taxonomy" id="2984207"/>
    <lineage>
        <taxon>Bacteria</taxon>
        <taxon>Pseudomonadati</taxon>
        <taxon>Bacteroidota</taxon>
        <taxon>Cytophagia</taxon>
        <taxon>Cytophagales</taxon>
        <taxon>Flectobacillaceae</taxon>
        <taxon>Flectobacillus</taxon>
    </lineage>
</organism>
<reference evidence="4 5" key="1">
    <citation type="submission" date="2023-05" db="EMBL/GenBank/DDBJ databases">
        <title>Novel species of genus Flectobacillus isolated from stream in China.</title>
        <authorList>
            <person name="Lu H."/>
        </authorList>
    </citation>
    <scope>NUCLEOTIDE SEQUENCE [LARGE SCALE GENOMIC DNA]</scope>
    <source>
        <strain evidence="4 5">DC10W</strain>
    </source>
</reference>
<sequence length="257" mass="27227">MKFLKSSMLLVVAFGALIACQNTKGDPSPTDSSNNTTGTTSVDTSGTSNNAPNTGASTLQCGTTGSNASKGDSICFTTQVLPFFVSNCATSGCHDAKTHADGYDLTSYSKIMKGVTPGSPTKSKLYTIMLRTDNERMPPPPAQPLSKTQTDLIAKWITQGAREVNCAVVVDTQNVTFSKTIMPLLTTNCVGCHKTGSLSGGVSLENYTQVKSYVDNKRLWGSLNSLTGYSPMPPIGKLTDCQLTVVKKWIDSGAKND</sequence>
<feature type="region of interest" description="Disordered" evidence="1">
    <location>
        <begin position="24"/>
        <end position="55"/>
    </location>
</feature>
<dbReference type="InterPro" id="IPR036909">
    <property type="entry name" value="Cyt_c-like_dom_sf"/>
</dbReference>
<dbReference type="Proteomes" id="UP001236569">
    <property type="component" value="Unassembled WGS sequence"/>
</dbReference>